<organism evidence="1 2">
    <name type="scientific">Fusarium decemcellulare</name>
    <dbReference type="NCBI Taxonomy" id="57161"/>
    <lineage>
        <taxon>Eukaryota</taxon>
        <taxon>Fungi</taxon>
        <taxon>Dikarya</taxon>
        <taxon>Ascomycota</taxon>
        <taxon>Pezizomycotina</taxon>
        <taxon>Sordariomycetes</taxon>
        <taxon>Hypocreomycetidae</taxon>
        <taxon>Hypocreales</taxon>
        <taxon>Nectriaceae</taxon>
        <taxon>Fusarium</taxon>
        <taxon>Fusarium decemcellulare species complex</taxon>
    </lineage>
</organism>
<proteinExistence type="predicted"/>
<evidence type="ECO:0000313" key="2">
    <source>
        <dbReference type="Proteomes" id="UP001148629"/>
    </source>
</evidence>
<dbReference type="EMBL" id="JANRMS010002037">
    <property type="protein sequence ID" value="KAJ3524680.1"/>
    <property type="molecule type" value="Genomic_DNA"/>
</dbReference>
<gene>
    <name evidence="1" type="ORF">NM208_g11965</name>
</gene>
<dbReference type="Proteomes" id="UP001148629">
    <property type="component" value="Unassembled WGS sequence"/>
</dbReference>
<accession>A0ACC1RTU4</accession>
<name>A0ACC1RTU4_9HYPO</name>
<reference evidence="1" key="1">
    <citation type="submission" date="2022-08" db="EMBL/GenBank/DDBJ databases">
        <title>Genome Sequence of Fusarium decemcellulare.</title>
        <authorList>
            <person name="Buettner E."/>
        </authorList>
    </citation>
    <scope>NUCLEOTIDE SEQUENCE</scope>
    <source>
        <strain evidence="1">Babe19</strain>
    </source>
</reference>
<sequence length="865" mass="96999">MPSMVEAARKPESPGTTPEVELREQARDGFPTDGPALNGHEGEFERDLRVTEDDLLEAKEVASTLSLQHVREMMERVYKIHKKDPNFPLAVIEKIQVFLANDDIFSCPEKHQQLIQEMKIEAALITNHSPYSEVRAVVDNHDDPTMPCSTIRAWLIGIFFSVAASFINGFFEIRQPPVGVSPAVPQLLAYPLGKFLEKTLPDVGLTAFGVRHSLNPGPFNKKEHMLITIMAAISMGTPYTNYIAWIQYLPFYFNQPWAVSFGYQILLALSSSFIGYGLAGLCRRFLVYPTYCMWPTTLGVIALNTAFHSEGNVPVGGPFKKIWHISRLKFFTIAFAAMFCYFFLPGYVFTGLSWFSWMTWIAPENRDLALITGGYTGLGLNPLPTLDWNVGTMGVNPLVIPFFTTANVFIGVMLSFFAIVGIYYGNAYSTGYLPINSNRLFDHFGGPYNVSLVLDERGIFDAQKYEAYSPAFLSASSTVKYLFTFAVYSGAITYSVLFHRHQIAMGFRDLINSFRPSKKHEVGAGQLFDVHNSLMKSYREVPEWWYMICLVLAVVVGMVGLSQWPTETTPAVVLFGIALCLIFIVPLGIIIATTGIEVPLNVLAEFLGGSFVEGNAMSLCFFKTFGYITCATALAFSADLKVAHYLKIPPRFTFWAQMVPTFVSTFVSVGILQYQLRIENVCTPNAPYRFTCPALNSFFTSAVLWGTIGPRKLWGSRGQYIEVLAGFPIGVVVVVMFWWLGKRYPKNNTFRNAHPVVMLKGGLIWAPYNLSYIWPSVPIGWFSWMYIKRRYLGLWAKYNYILAAGFSAGIAISALVAFFAFQYNDIAINWWGNTVPFKGCDGTAQCVLKPMPEEGYFGPRIGEFH</sequence>
<protein>
    <submittedName>
        <fullName evidence="1">Uncharacterized protein</fullName>
    </submittedName>
</protein>
<comment type="caution">
    <text evidence="1">The sequence shown here is derived from an EMBL/GenBank/DDBJ whole genome shotgun (WGS) entry which is preliminary data.</text>
</comment>
<keyword evidence="2" id="KW-1185">Reference proteome</keyword>
<evidence type="ECO:0000313" key="1">
    <source>
        <dbReference type="EMBL" id="KAJ3524680.1"/>
    </source>
</evidence>